<evidence type="ECO:0000313" key="2">
    <source>
        <dbReference type="EMBL" id="ORY28848.1"/>
    </source>
</evidence>
<dbReference type="AlphaFoldDB" id="A0A1Y2B1X6"/>
<evidence type="ECO:0000313" key="3">
    <source>
        <dbReference type="Proteomes" id="UP000193920"/>
    </source>
</evidence>
<evidence type="ECO:0000256" key="1">
    <source>
        <dbReference type="SAM" id="Phobius"/>
    </source>
</evidence>
<keyword evidence="1" id="KW-0472">Membrane</keyword>
<name>A0A1Y2B1X6_9FUNG</name>
<accession>A0A1Y2B1X6</accession>
<sequence>MFYLIIYVRKLKNHLYLMRLLTINNIVLYIKLHHQLNTIKIHSYISNLFKYATFYIKPHSVHNLLFIYYLLFLVRGPRQRRNGMTNHPFKNWRPYCPPLSLIPV</sequence>
<comment type="caution">
    <text evidence="2">The sequence shown here is derived from an EMBL/GenBank/DDBJ whole genome shotgun (WGS) entry which is preliminary data.</text>
</comment>
<proteinExistence type="predicted"/>
<feature type="transmembrane region" description="Helical" evidence="1">
    <location>
        <begin position="16"/>
        <end position="34"/>
    </location>
</feature>
<dbReference type="EMBL" id="MCOG01000183">
    <property type="protein sequence ID" value="ORY28848.1"/>
    <property type="molecule type" value="Genomic_DNA"/>
</dbReference>
<keyword evidence="1" id="KW-0812">Transmembrane</keyword>
<organism evidence="2 3">
    <name type="scientific">Neocallimastix californiae</name>
    <dbReference type="NCBI Taxonomy" id="1754190"/>
    <lineage>
        <taxon>Eukaryota</taxon>
        <taxon>Fungi</taxon>
        <taxon>Fungi incertae sedis</taxon>
        <taxon>Chytridiomycota</taxon>
        <taxon>Chytridiomycota incertae sedis</taxon>
        <taxon>Neocallimastigomycetes</taxon>
        <taxon>Neocallimastigales</taxon>
        <taxon>Neocallimastigaceae</taxon>
        <taxon>Neocallimastix</taxon>
    </lineage>
</organism>
<reference evidence="2 3" key="1">
    <citation type="submission" date="2016-08" db="EMBL/GenBank/DDBJ databases">
        <title>A Parts List for Fungal Cellulosomes Revealed by Comparative Genomics.</title>
        <authorList>
            <consortium name="DOE Joint Genome Institute"/>
            <person name="Haitjema C.H."/>
            <person name="Gilmore S.P."/>
            <person name="Henske J.K."/>
            <person name="Solomon K.V."/>
            <person name="De Groot R."/>
            <person name="Kuo A."/>
            <person name="Mondo S.J."/>
            <person name="Salamov A.A."/>
            <person name="Labutti K."/>
            <person name="Zhao Z."/>
            <person name="Chiniquy J."/>
            <person name="Barry K."/>
            <person name="Brewer H.M."/>
            <person name="Purvine S.O."/>
            <person name="Wright A.T."/>
            <person name="Boxma B."/>
            <person name="Van Alen T."/>
            <person name="Hackstein J.H."/>
            <person name="Baker S.E."/>
            <person name="Grigoriev I.V."/>
            <person name="O'Malley M.A."/>
        </authorList>
    </citation>
    <scope>NUCLEOTIDE SEQUENCE [LARGE SCALE GENOMIC DNA]</scope>
    <source>
        <strain evidence="2 3">G1</strain>
    </source>
</reference>
<keyword evidence="1" id="KW-1133">Transmembrane helix</keyword>
<keyword evidence="3" id="KW-1185">Reference proteome</keyword>
<dbReference type="Proteomes" id="UP000193920">
    <property type="component" value="Unassembled WGS sequence"/>
</dbReference>
<protein>
    <submittedName>
        <fullName evidence="2">Uncharacterized protein</fullName>
    </submittedName>
</protein>
<gene>
    <name evidence="2" type="ORF">LY90DRAFT_512995</name>
</gene>
<feature type="transmembrane region" description="Helical" evidence="1">
    <location>
        <begin position="54"/>
        <end position="74"/>
    </location>
</feature>